<organism evidence="10 11">
    <name type="scientific">Pseudonocardia humida</name>
    <dbReference type="NCBI Taxonomy" id="2800819"/>
    <lineage>
        <taxon>Bacteria</taxon>
        <taxon>Bacillati</taxon>
        <taxon>Actinomycetota</taxon>
        <taxon>Actinomycetes</taxon>
        <taxon>Pseudonocardiales</taxon>
        <taxon>Pseudonocardiaceae</taxon>
        <taxon>Pseudonocardia</taxon>
    </lineage>
</organism>
<gene>
    <name evidence="10" type="primary">bla</name>
    <name evidence="10" type="ORF">KDL28_25705</name>
</gene>
<reference evidence="10" key="1">
    <citation type="submission" date="2021-04" db="EMBL/GenBank/DDBJ databases">
        <title>Pseudonocardia sp. nov., isolated from sandy soil of mangrove forest.</title>
        <authorList>
            <person name="Zan Z."/>
            <person name="Huang R."/>
            <person name="Liu W."/>
        </authorList>
    </citation>
    <scope>NUCLEOTIDE SEQUENCE</scope>
    <source>
        <strain evidence="10">S2-4</strain>
    </source>
</reference>
<evidence type="ECO:0000256" key="3">
    <source>
        <dbReference type="ARBA" id="ARBA00018879"/>
    </source>
</evidence>
<name>A0ABT1A616_9PSEU</name>
<protein>
    <recommendedName>
        <fullName evidence="3 6">Beta-lactamase</fullName>
        <ecNumber evidence="2 6">3.5.2.6</ecNumber>
    </recommendedName>
</protein>
<feature type="domain" description="Beta-lactamase class A catalytic" evidence="9">
    <location>
        <begin position="69"/>
        <end position="285"/>
    </location>
</feature>
<evidence type="ECO:0000313" key="11">
    <source>
        <dbReference type="Proteomes" id="UP001165283"/>
    </source>
</evidence>
<comment type="catalytic activity">
    <reaction evidence="6">
        <text>a beta-lactam + H2O = a substituted beta-amino acid</text>
        <dbReference type="Rhea" id="RHEA:20401"/>
        <dbReference type="ChEBI" id="CHEBI:15377"/>
        <dbReference type="ChEBI" id="CHEBI:35627"/>
        <dbReference type="ChEBI" id="CHEBI:140347"/>
        <dbReference type="EC" id="3.5.2.6"/>
    </reaction>
</comment>
<dbReference type="Pfam" id="PF13354">
    <property type="entry name" value="Beta-lactamase2"/>
    <property type="match status" value="1"/>
</dbReference>
<dbReference type="PANTHER" id="PTHR35333">
    <property type="entry name" value="BETA-LACTAMASE"/>
    <property type="match status" value="1"/>
</dbReference>
<dbReference type="InterPro" id="IPR045155">
    <property type="entry name" value="Beta-lactam_cat"/>
</dbReference>
<evidence type="ECO:0000256" key="5">
    <source>
        <dbReference type="ARBA" id="ARBA00023251"/>
    </source>
</evidence>
<evidence type="ECO:0000256" key="1">
    <source>
        <dbReference type="ARBA" id="ARBA00009009"/>
    </source>
</evidence>
<keyword evidence="5 6" id="KW-0046">Antibiotic resistance</keyword>
<feature type="region of interest" description="Disordered" evidence="7">
    <location>
        <begin position="29"/>
        <end position="50"/>
    </location>
</feature>
<feature type="chain" id="PRO_5045720394" description="Beta-lactamase" evidence="8">
    <location>
        <begin position="29"/>
        <end position="312"/>
    </location>
</feature>
<proteinExistence type="inferred from homology"/>
<keyword evidence="4 6" id="KW-0378">Hydrolase</keyword>
<dbReference type="PANTHER" id="PTHR35333:SF3">
    <property type="entry name" value="BETA-LACTAMASE-TYPE TRANSPEPTIDASE FOLD CONTAINING PROTEIN"/>
    <property type="match status" value="1"/>
</dbReference>
<keyword evidence="8" id="KW-0732">Signal</keyword>
<sequence length="312" mass="32632">MTVRVDRRQVLRLTLGALLAAPLVGGCAAEPSGGPSASSPAPVPADVSEPVLDDPRFAELERRYDARLGVSAVHVTSGRSVGHRVDERFALCSTFKVYAAGALLAAHPMTDPFWTTPVRYTAADLVTYSPVTEQHVDTGLTPLRLCEAAMTQSDNTAGNLLLDQLGGPPALTAFARTIGDPVTRLDRRETELNSAIPGDDRDTTTPAAIAAGYRSLVLGDVLGVTEREQLREWMVATTTGEDRIRAAVPAGWTVGDKTGTGGYATANDVAVAWSPAGEPLVVAVLSSRSSPAAEHDDALLADAAAVVVDLLA</sequence>
<dbReference type="Gene3D" id="3.40.710.10">
    <property type="entry name" value="DD-peptidase/beta-lactamase superfamily"/>
    <property type="match status" value="1"/>
</dbReference>
<dbReference type="PROSITE" id="PS51257">
    <property type="entry name" value="PROKAR_LIPOPROTEIN"/>
    <property type="match status" value="1"/>
</dbReference>
<dbReference type="EC" id="3.5.2.6" evidence="2 6"/>
<dbReference type="InterPro" id="IPR006311">
    <property type="entry name" value="TAT_signal"/>
</dbReference>
<dbReference type="PROSITE" id="PS00146">
    <property type="entry name" value="BETA_LACTAMASE_A"/>
    <property type="match status" value="1"/>
</dbReference>
<dbReference type="PRINTS" id="PR00118">
    <property type="entry name" value="BLACTAMASEA"/>
</dbReference>
<evidence type="ECO:0000256" key="7">
    <source>
        <dbReference type="SAM" id="MobiDB-lite"/>
    </source>
</evidence>
<dbReference type="PROSITE" id="PS51318">
    <property type="entry name" value="TAT"/>
    <property type="match status" value="1"/>
</dbReference>
<dbReference type="SUPFAM" id="SSF56601">
    <property type="entry name" value="beta-lactamase/transpeptidase-like"/>
    <property type="match status" value="1"/>
</dbReference>
<comment type="similarity">
    <text evidence="1 6">Belongs to the class-A beta-lactamase family.</text>
</comment>
<dbReference type="Proteomes" id="UP001165283">
    <property type="component" value="Unassembled WGS sequence"/>
</dbReference>
<dbReference type="RefSeq" id="WP_256502732.1">
    <property type="nucleotide sequence ID" value="NZ_JAGSOV010000054.1"/>
</dbReference>
<evidence type="ECO:0000256" key="2">
    <source>
        <dbReference type="ARBA" id="ARBA00012865"/>
    </source>
</evidence>
<evidence type="ECO:0000313" key="10">
    <source>
        <dbReference type="EMBL" id="MCO1658467.1"/>
    </source>
</evidence>
<dbReference type="EMBL" id="JAGSOV010000054">
    <property type="protein sequence ID" value="MCO1658467.1"/>
    <property type="molecule type" value="Genomic_DNA"/>
</dbReference>
<feature type="signal peptide" evidence="8">
    <location>
        <begin position="1"/>
        <end position="28"/>
    </location>
</feature>
<evidence type="ECO:0000259" key="9">
    <source>
        <dbReference type="Pfam" id="PF13354"/>
    </source>
</evidence>
<evidence type="ECO:0000256" key="4">
    <source>
        <dbReference type="ARBA" id="ARBA00022801"/>
    </source>
</evidence>
<evidence type="ECO:0000256" key="8">
    <source>
        <dbReference type="SAM" id="SignalP"/>
    </source>
</evidence>
<accession>A0ABT1A616</accession>
<evidence type="ECO:0000256" key="6">
    <source>
        <dbReference type="RuleBase" id="RU361140"/>
    </source>
</evidence>
<dbReference type="InterPro" id="IPR023650">
    <property type="entry name" value="Beta-lactam_class-A_AS"/>
</dbReference>
<dbReference type="NCBIfam" id="NF033103">
    <property type="entry name" value="bla_class_A"/>
    <property type="match status" value="1"/>
</dbReference>
<comment type="caution">
    <text evidence="10">The sequence shown here is derived from an EMBL/GenBank/DDBJ whole genome shotgun (WGS) entry which is preliminary data.</text>
</comment>
<keyword evidence="11" id="KW-1185">Reference proteome</keyword>
<dbReference type="InterPro" id="IPR012338">
    <property type="entry name" value="Beta-lactam/transpept-like"/>
</dbReference>
<dbReference type="InterPro" id="IPR000871">
    <property type="entry name" value="Beta-lactam_class-A"/>
</dbReference>